<gene>
    <name evidence="1" type="ORF">OS493_023493</name>
</gene>
<keyword evidence="2" id="KW-1185">Reference proteome</keyword>
<dbReference type="AlphaFoldDB" id="A0A9X0D452"/>
<evidence type="ECO:0000313" key="1">
    <source>
        <dbReference type="EMBL" id="KAJ7384164.1"/>
    </source>
</evidence>
<comment type="caution">
    <text evidence="1">The sequence shown here is derived from an EMBL/GenBank/DDBJ whole genome shotgun (WGS) entry which is preliminary data.</text>
</comment>
<sequence>MFVLSVKECKKIDSCSCSTDEGEISLKKLAGTDGKPRFSQIFLLENIQIINSAGTHVTHIHLMDVVM</sequence>
<protein>
    <submittedName>
        <fullName evidence="1">Uncharacterized protein</fullName>
    </submittedName>
</protein>
<dbReference type="EMBL" id="MU825890">
    <property type="protein sequence ID" value="KAJ7384164.1"/>
    <property type="molecule type" value="Genomic_DNA"/>
</dbReference>
<reference evidence="1" key="1">
    <citation type="submission" date="2023-01" db="EMBL/GenBank/DDBJ databases">
        <title>Genome assembly of the deep-sea coral Lophelia pertusa.</title>
        <authorList>
            <person name="Herrera S."/>
            <person name="Cordes E."/>
        </authorList>
    </citation>
    <scope>NUCLEOTIDE SEQUENCE</scope>
    <source>
        <strain evidence="1">USNM1676648</strain>
        <tissue evidence="1">Polyp</tissue>
    </source>
</reference>
<organism evidence="1 2">
    <name type="scientific">Desmophyllum pertusum</name>
    <dbReference type="NCBI Taxonomy" id="174260"/>
    <lineage>
        <taxon>Eukaryota</taxon>
        <taxon>Metazoa</taxon>
        <taxon>Cnidaria</taxon>
        <taxon>Anthozoa</taxon>
        <taxon>Hexacorallia</taxon>
        <taxon>Scleractinia</taxon>
        <taxon>Caryophylliina</taxon>
        <taxon>Caryophylliidae</taxon>
        <taxon>Desmophyllum</taxon>
    </lineage>
</organism>
<dbReference type="Proteomes" id="UP001163046">
    <property type="component" value="Unassembled WGS sequence"/>
</dbReference>
<proteinExistence type="predicted"/>
<accession>A0A9X0D452</accession>
<name>A0A9X0D452_9CNID</name>
<evidence type="ECO:0000313" key="2">
    <source>
        <dbReference type="Proteomes" id="UP001163046"/>
    </source>
</evidence>